<protein>
    <submittedName>
        <fullName evidence="2">Uncharacterized protein</fullName>
    </submittedName>
</protein>
<dbReference type="EMBL" id="CP108313">
    <property type="protein sequence ID" value="WTW72275.1"/>
    <property type="molecule type" value="Genomic_DNA"/>
</dbReference>
<proteinExistence type="predicted"/>
<organism evidence="2">
    <name type="scientific">Streptomyces sp. NBC_00008</name>
    <dbReference type="NCBI Taxonomy" id="2903610"/>
    <lineage>
        <taxon>Bacteria</taxon>
        <taxon>Bacillati</taxon>
        <taxon>Actinomycetota</taxon>
        <taxon>Actinomycetes</taxon>
        <taxon>Kitasatosporales</taxon>
        <taxon>Streptomycetaceae</taxon>
        <taxon>Streptomyces</taxon>
    </lineage>
</organism>
<dbReference type="AlphaFoldDB" id="A0AAU2VZR2"/>
<gene>
    <name evidence="2" type="ORF">OG398_30470</name>
</gene>
<feature type="region of interest" description="Disordered" evidence="1">
    <location>
        <begin position="26"/>
        <end position="54"/>
    </location>
</feature>
<name>A0AAU2VZR2_9ACTN</name>
<accession>A0AAU2VZR2</accession>
<reference evidence="2" key="1">
    <citation type="submission" date="2022-10" db="EMBL/GenBank/DDBJ databases">
        <title>The complete genomes of actinobacterial strains from the NBC collection.</title>
        <authorList>
            <person name="Joergensen T.S."/>
            <person name="Alvarez Arevalo M."/>
            <person name="Sterndorff E.B."/>
            <person name="Faurdal D."/>
            <person name="Vuksanovic O."/>
            <person name="Mourched A.-S."/>
            <person name="Charusanti P."/>
            <person name="Shaw S."/>
            <person name="Blin K."/>
            <person name="Weber T."/>
        </authorList>
    </citation>
    <scope>NUCLEOTIDE SEQUENCE</scope>
    <source>
        <strain evidence="2">NBC_00008</strain>
    </source>
</reference>
<sequence>MTTRAEWEQLKAGGATPPTHMQLNHLQDGVGGGAPGANTSADLKSTKRAWAQAGDGTKGLAVPIGSALRKLEDGQAGLGEAAGCRSAAAQRELYTSWHKYVADVRKRCTSLGELLASSGRDLSKTDESLKTELDALKRKYTDTPAVGGQPKGK</sequence>
<evidence type="ECO:0000313" key="2">
    <source>
        <dbReference type="EMBL" id="WTW72275.1"/>
    </source>
</evidence>
<feature type="region of interest" description="Disordered" evidence="1">
    <location>
        <begin position="1"/>
        <end position="20"/>
    </location>
</feature>
<evidence type="ECO:0000256" key="1">
    <source>
        <dbReference type="SAM" id="MobiDB-lite"/>
    </source>
</evidence>